<reference evidence="1" key="1">
    <citation type="submission" date="2022-11" db="EMBL/GenBank/DDBJ databases">
        <title>beta-Carotene-producing bacterium, Jeongeuplla avenae sp. nov., alleviates the salt stress of Arabidopsis seedlings.</title>
        <authorList>
            <person name="Jiang L."/>
            <person name="Lee J."/>
        </authorList>
    </citation>
    <scope>NUCLEOTIDE SEQUENCE</scope>
    <source>
        <strain evidence="1">DY_R2A_6</strain>
    </source>
</reference>
<name>A0ACD4NM78_9HYPH</name>
<gene>
    <name evidence="1" type="ORF">OXU80_24395</name>
</gene>
<accession>A0ACD4NM78</accession>
<dbReference type="Proteomes" id="UP001163223">
    <property type="component" value="Chromosome"/>
</dbReference>
<keyword evidence="2" id="KW-1185">Reference proteome</keyword>
<organism evidence="1 2">
    <name type="scientific">Antarcticirhabdus aurantiaca</name>
    <dbReference type="NCBI Taxonomy" id="2606717"/>
    <lineage>
        <taxon>Bacteria</taxon>
        <taxon>Pseudomonadati</taxon>
        <taxon>Pseudomonadota</taxon>
        <taxon>Alphaproteobacteria</taxon>
        <taxon>Hyphomicrobiales</taxon>
        <taxon>Aurantimonadaceae</taxon>
        <taxon>Antarcticirhabdus</taxon>
    </lineage>
</organism>
<evidence type="ECO:0000313" key="1">
    <source>
        <dbReference type="EMBL" id="WAJ27939.1"/>
    </source>
</evidence>
<evidence type="ECO:0000313" key="2">
    <source>
        <dbReference type="Proteomes" id="UP001163223"/>
    </source>
</evidence>
<dbReference type="EMBL" id="CP113520">
    <property type="protein sequence ID" value="WAJ27939.1"/>
    <property type="molecule type" value="Genomic_DNA"/>
</dbReference>
<sequence length="508" mass="54940">MQDILTGFEQKRARARAGGGERRVAAQHAKGKLTARERLEVLLDEGSFEELDMFVEHNCTDFGMETQVIPGDGVVTGSGTINGRLVFVFSQDFTVFGGSLSERHAQKICKIMDMAMKVGAPVIGLNDSGGARIQEGVASLGGYAEVFQRNVLASGVVPQLSLIMGPCAGGAVYSPAMTDFIFMVKDSSYMFVTGPDVVKTVTNEVVTQEELGGAVTHTTKSAVADCAFENDIEALLAARDFIGFLPASNRSGVPVRPCQDPFDRLEPSLDTLIPPSASQPYDMHELIVKTVDDGEFFEIQPTHAGNIITGFGRIEGRTVGFVANQPTVLAGCLDINASKKAGRFVRFCDAFEIPIVTFVDVPGFLPGVGQEHNGIIKHGAKLLFAYGEATVPKITVITRKAYGGAYDVMASKHLRGDLNYAWPTAEIAVMGAKGAVEIIFRGRSPEEIAARTAEYEARFANPFVAASKGFVDEVIMPRATRRRVALALRKLRHKQLANPWKKHDNIPL</sequence>
<proteinExistence type="predicted"/>
<protein>
    <submittedName>
        <fullName evidence="1">Acyl-CoA carboxylase subunit beta</fullName>
    </submittedName>
</protein>